<reference evidence="2" key="1">
    <citation type="submission" date="2020-04" db="EMBL/GenBank/DDBJ databases">
        <authorList>
            <person name="Zhang T."/>
        </authorList>
    </citation>
    <scope>NUCLEOTIDE SEQUENCE</scope>
    <source>
        <strain evidence="2">HKST-UBA13</strain>
    </source>
</reference>
<evidence type="ECO:0000256" key="1">
    <source>
        <dbReference type="SAM" id="Phobius"/>
    </source>
</evidence>
<comment type="caution">
    <text evidence="2">The sequence shown here is derived from an EMBL/GenBank/DDBJ whole genome shotgun (WGS) entry which is preliminary data.</text>
</comment>
<keyword evidence="1" id="KW-0472">Membrane</keyword>
<keyword evidence="1" id="KW-0812">Transmembrane</keyword>
<dbReference type="AlphaFoldDB" id="A0A955RGB8"/>
<protein>
    <submittedName>
        <fullName evidence="2">Prepilin-type N-terminal cleavage/methylation domain-containing protein</fullName>
    </submittedName>
</protein>
<dbReference type="Proteomes" id="UP000775877">
    <property type="component" value="Unassembled WGS sequence"/>
</dbReference>
<keyword evidence="1" id="KW-1133">Transmembrane helix</keyword>
<evidence type="ECO:0000313" key="3">
    <source>
        <dbReference type="Proteomes" id="UP000775877"/>
    </source>
</evidence>
<dbReference type="Pfam" id="PF07963">
    <property type="entry name" value="N_methyl"/>
    <property type="match status" value="1"/>
</dbReference>
<proteinExistence type="predicted"/>
<reference evidence="2" key="2">
    <citation type="journal article" date="2021" name="Microbiome">
        <title>Successional dynamics and alternative stable states in a saline activated sludge microbial community over 9 years.</title>
        <authorList>
            <person name="Wang Y."/>
            <person name="Ye J."/>
            <person name="Ju F."/>
            <person name="Liu L."/>
            <person name="Boyd J.A."/>
            <person name="Deng Y."/>
            <person name="Parks D.H."/>
            <person name="Jiang X."/>
            <person name="Yin X."/>
            <person name="Woodcroft B.J."/>
            <person name="Tyson G.W."/>
            <person name="Hugenholtz P."/>
            <person name="Polz M.F."/>
            <person name="Zhang T."/>
        </authorList>
    </citation>
    <scope>NUCLEOTIDE SEQUENCE</scope>
    <source>
        <strain evidence="2">HKST-UBA13</strain>
    </source>
</reference>
<organism evidence="2 3">
    <name type="scientific">Candidatus Dojkabacteria bacterium</name>
    <dbReference type="NCBI Taxonomy" id="2099670"/>
    <lineage>
        <taxon>Bacteria</taxon>
        <taxon>Candidatus Dojkabacteria</taxon>
    </lineage>
</organism>
<dbReference type="NCBIfam" id="TIGR02532">
    <property type="entry name" value="IV_pilin_GFxxxE"/>
    <property type="match status" value="1"/>
</dbReference>
<evidence type="ECO:0000313" key="2">
    <source>
        <dbReference type="EMBL" id="MCA9381297.1"/>
    </source>
</evidence>
<gene>
    <name evidence="2" type="ORF">KC678_03460</name>
</gene>
<feature type="transmembrane region" description="Helical" evidence="1">
    <location>
        <begin position="21"/>
        <end position="45"/>
    </location>
</feature>
<sequence length="179" mass="20175">MLLKVTDMEMYRNKKRLKKAFSLVEMVISIGIVSIIIVIFFNSLLISLDVTVRNTARSNIREEITSIASLIQRDIRSADLVDIPNCSGSSCEMIVEQDRITWYLCGTRICKEDGSSTIIFQSEEDIEFTSFTFEPGFVQNPTDAKNNILVTLVADHANAALDISNIIRQVSVSTRNYEL</sequence>
<dbReference type="EMBL" id="JAGQLJ010000072">
    <property type="protein sequence ID" value="MCA9381297.1"/>
    <property type="molecule type" value="Genomic_DNA"/>
</dbReference>
<dbReference type="InterPro" id="IPR012902">
    <property type="entry name" value="N_methyl_site"/>
</dbReference>
<accession>A0A955RGB8</accession>
<name>A0A955RGB8_9BACT</name>